<feature type="transmembrane region" description="Helical" evidence="5">
    <location>
        <begin position="95"/>
        <end position="119"/>
    </location>
</feature>
<protein>
    <submittedName>
        <fullName evidence="6">Energy-coupling factor transporter transmembrane protein EcfT</fullName>
    </submittedName>
</protein>
<dbReference type="Proteomes" id="UP000323317">
    <property type="component" value="Unassembled WGS sequence"/>
</dbReference>
<keyword evidence="3 5" id="KW-1133">Transmembrane helix</keyword>
<gene>
    <name evidence="6" type="ORF">FZC79_18665</name>
</gene>
<feature type="transmembrane region" description="Helical" evidence="5">
    <location>
        <begin position="125"/>
        <end position="146"/>
    </location>
</feature>
<feature type="transmembrane region" description="Helical" evidence="5">
    <location>
        <begin position="56"/>
        <end position="74"/>
    </location>
</feature>
<proteinExistence type="predicted"/>
<dbReference type="InterPro" id="IPR003339">
    <property type="entry name" value="ABC/ECF_trnsptr_transmembrane"/>
</dbReference>
<organism evidence="6 7">
    <name type="scientific">Rossellomorea vietnamensis</name>
    <dbReference type="NCBI Taxonomy" id="218284"/>
    <lineage>
        <taxon>Bacteria</taxon>
        <taxon>Bacillati</taxon>
        <taxon>Bacillota</taxon>
        <taxon>Bacilli</taxon>
        <taxon>Bacillales</taxon>
        <taxon>Bacillaceae</taxon>
        <taxon>Rossellomorea</taxon>
    </lineage>
</organism>
<dbReference type="EMBL" id="VTEH01000018">
    <property type="protein sequence ID" value="TYR73465.1"/>
    <property type="molecule type" value="Genomic_DNA"/>
</dbReference>
<dbReference type="Pfam" id="PF02361">
    <property type="entry name" value="CbiQ"/>
    <property type="match status" value="1"/>
</dbReference>
<feature type="transmembrane region" description="Helical" evidence="5">
    <location>
        <begin position="224"/>
        <end position="244"/>
    </location>
</feature>
<feature type="transmembrane region" description="Helical" evidence="5">
    <location>
        <begin position="264"/>
        <end position="282"/>
    </location>
</feature>
<evidence type="ECO:0000256" key="3">
    <source>
        <dbReference type="ARBA" id="ARBA00022989"/>
    </source>
</evidence>
<name>A0A5D4K9N2_9BACI</name>
<evidence type="ECO:0000256" key="2">
    <source>
        <dbReference type="ARBA" id="ARBA00022692"/>
    </source>
</evidence>
<evidence type="ECO:0000313" key="7">
    <source>
        <dbReference type="Proteomes" id="UP000323317"/>
    </source>
</evidence>
<evidence type="ECO:0000256" key="1">
    <source>
        <dbReference type="ARBA" id="ARBA00004141"/>
    </source>
</evidence>
<dbReference type="RefSeq" id="WP_148948292.1">
    <property type="nucleotide sequence ID" value="NZ_VTEH01000018.1"/>
</dbReference>
<comment type="caution">
    <text evidence="6">The sequence shown here is derived from an EMBL/GenBank/DDBJ whole genome shotgun (WGS) entry which is preliminary data.</text>
</comment>
<keyword evidence="4 5" id="KW-0472">Membrane</keyword>
<evidence type="ECO:0000313" key="6">
    <source>
        <dbReference type="EMBL" id="TYR73465.1"/>
    </source>
</evidence>
<comment type="subcellular location">
    <subcellularLocation>
        <location evidence="1">Membrane</location>
        <topology evidence="1">Multi-pass membrane protein</topology>
    </subcellularLocation>
</comment>
<sequence>MIRGFRSFHPVILLLYYILAIAGIMLYQHPVFLAASALMFILINWMLDGGRELKKWVIPIFFMGVLTLLLTPFFNRRGNHILFYFFENQVFLEAVWQGVIISLTLVGILTLFITFNLVITPDKFVFLFSRILPQWALLIMLSMRFVPLLRKRLNEISDVQAVKGMSIKIGSWKSRARTGMLLLQILLTWSLEESVQTADSMTARGYGIGKRSKYQPFYMKKRDWMALAFLLVSGSLVLFGWWLGDGVMTLLPVLEPVWLYGREWFYLGIWSLFIGFPVWTEGKEMVKWKYFRHVV</sequence>
<evidence type="ECO:0000256" key="5">
    <source>
        <dbReference type="SAM" id="Phobius"/>
    </source>
</evidence>
<evidence type="ECO:0000256" key="4">
    <source>
        <dbReference type="ARBA" id="ARBA00023136"/>
    </source>
</evidence>
<feature type="transmembrane region" description="Helical" evidence="5">
    <location>
        <begin position="12"/>
        <end position="44"/>
    </location>
</feature>
<accession>A0A5D4K9N2</accession>
<dbReference type="AlphaFoldDB" id="A0A5D4K9N2"/>
<dbReference type="GO" id="GO:0005886">
    <property type="term" value="C:plasma membrane"/>
    <property type="evidence" value="ECO:0007669"/>
    <property type="project" value="UniProtKB-ARBA"/>
</dbReference>
<dbReference type="CDD" id="cd16914">
    <property type="entry name" value="EcfT"/>
    <property type="match status" value="1"/>
</dbReference>
<keyword evidence="2 5" id="KW-0812">Transmembrane</keyword>
<reference evidence="6 7" key="1">
    <citation type="submission" date="2019-08" db="EMBL/GenBank/DDBJ databases">
        <title>Bacillus genomes from the desert of Cuatro Cienegas, Coahuila.</title>
        <authorList>
            <person name="Olmedo-Alvarez G."/>
        </authorList>
    </citation>
    <scope>NUCLEOTIDE SEQUENCE [LARGE SCALE GENOMIC DNA]</scope>
    <source>
        <strain evidence="6 7">CH40_1T</strain>
    </source>
</reference>